<gene>
    <name evidence="2" type="ORF">Ctob_014036</name>
</gene>
<proteinExistence type="predicted"/>
<feature type="region of interest" description="Disordered" evidence="1">
    <location>
        <begin position="118"/>
        <end position="148"/>
    </location>
</feature>
<name>A0A0M0LQ31_9EUKA</name>
<protein>
    <submittedName>
        <fullName evidence="2">Uncharacterized protein</fullName>
    </submittedName>
</protein>
<comment type="caution">
    <text evidence="2">The sequence shown here is derived from an EMBL/GenBank/DDBJ whole genome shotgun (WGS) entry which is preliminary data.</text>
</comment>
<evidence type="ECO:0000313" key="3">
    <source>
        <dbReference type="Proteomes" id="UP000037460"/>
    </source>
</evidence>
<sequence length="197" mass="20634">MMVVPITMTGMDLLMPTAQVRVAERELRDIRHATLDTIFSLVEGMHYKPSTLFLSPSNSERLADAEQLVDALGDPATVRSDSAFGALATTLIKTLNDPYSSYTGPESLAAAAAAGAAPSHALSPSPMPPPRSLADGASSATQGPMPELQMMPSSAFVPISESKMDETDCGLTLRPWKAVDGDPQAVGLCGGSSLLQM</sequence>
<dbReference type="AlphaFoldDB" id="A0A0M0LQ31"/>
<keyword evidence="3" id="KW-1185">Reference proteome</keyword>
<accession>A0A0M0LQ31</accession>
<organism evidence="2 3">
    <name type="scientific">Chrysochromulina tobinii</name>
    <dbReference type="NCBI Taxonomy" id="1460289"/>
    <lineage>
        <taxon>Eukaryota</taxon>
        <taxon>Haptista</taxon>
        <taxon>Haptophyta</taxon>
        <taxon>Prymnesiophyceae</taxon>
        <taxon>Prymnesiales</taxon>
        <taxon>Chrysochromulinaceae</taxon>
        <taxon>Chrysochromulina</taxon>
    </lineage>
</organism>
<evidence type="ECO:0000313" key="2">
    <source>
        <dbReference type="EMBL" id="KOO53175.1"/>
    </source>
</evidence>
<dbReference type="Proteomes" id="UP000037460">
    <property type="component" value="Unassembled WGS sequence"/>
</dbReference>
<dbReference type="EMBL" id="JWZX01000348">
    <property type="protein sequence ID" value="KOO53175.1"/>
    <property type="molecule type" value="Genomic_DNA"/>
</dbReference>
<evidence type="ECO:0000256" key="1">
    <source>
        <dbReference type="SAM" id="MobiDB-lite"/>
    </source>
</evidence>
<reference evidence="3" key="1">
    <citation type="journal article" date="2015" name="PLoS Genet.">
        <title>Genome Sequence and Transcriptome Analyses of Chrysochromulina tobin: Metabolic Tools for Enhanced Algal Fitness in the Prominent Order Prymnesiales (Haptophyceae).</title>
        <authorList>
            <person name="Hovde B.T."/>
            <person name="Deodato C.R."/>
            <person name="Hunsperger H.M."/>
            <person name="Ryken S.A."/>
            <person name="Yost W."/>
            <person name="Jha R.K."/>
            <person name="Patterson J."/>
            <person name="Monnat R.J. Jr."/>
            <person name="Barlow S.B."/>
            <person name="Starkenburg S.R."/>
            <person name="Cattolico R.A."/>
        </authorList>
    </citation>
    <scope>NUCLEOTIDE SEQUENCE</scope>
    <source>
        <strain evidence="3">CCMP291</strain>
    </source>
</reference>